<evidence type="ECO:0000256" key="2">
    <source>
        <dbReference type="ARBA" id="ARBA00004123"/>
    </source>
</evidence>
<dbReference type="PANTHER" id="PTHR45997:SF1">
    <property type="entry name" value="DNA LIGASE 4"/>
    <property type="match status" value="1"/>
</dbReference>
<evidence type="ECO:0000256" key="5">
    <source>
        <dbReference type="ARBA" id="ARBA00022723"/>
    </source>
</evidence>
<keyword evidence="7 15" id="KW-0547">Nucleotide-binding</keyword>
<dbReference type="Proteomes" id="UP000001640">
    <property type="component" value="Chromosome 4"/>
</dbReference>
<dbReference type="PROSITE" id="PS00697">
    <property type="entry name" value="DNA_LIGASE_A1"/>
    <property type="match status" value="1"/>
</dbReference>
<dbReference type="InterPro" id="IPR012340">
    <property type="entry name" value="NA-bd_OB-fold"/>
</dbReference>
<keyword evidence="9 15" id="KW-0067">ATP-binding</keyword>
<dbReference type="Gene3D" id="2.40.50.140">
    <property type="entry name" value="Nucleic acid-binding proteins"/>
    <property type="match status" value="1"/>
</dbReference>
<evidence type="ECO:0000256" key="4">
    <source>
        <dbReference type="ARBA" id="ARBA00022598"/>
    </source>
</evidence>
<dbReference type="FunCoup" id="G0VE55">
    <property type="interactions" value="620"/>
</dbReference>
<comment type="subcellular location">
    <subcellularLocation>
        <location evidence="2">Nucleus</location>
    </subcellularLocation>
</comment>
<keyword evidence="5" id="KW-0479">Metal-binding</keyword>
<dbReference type="PROSITE" id="PS50160">
    <property type="entry name" value="DNA_LIGASE_A3"/>
    <property type="match status" value="1"/>
</dbReference>
<evidence type="ECO:0000256" key="1">
    <source>
        <dbReference type="ARBA" id="ARBA00001946"/>
    </source>
</evidence>
<dbReference type="GO" id="GO:0003910">
    <property type="term" value="F:DNA ligase (ATP) activity"/>
    <property type="evidence" value="ECO:0007669"/>
    <property type="project" value="UniProtKB-EC"/>
</dbReference>
<dbReference type="Gene3D" id="1.10.3260.10">
    <property type="entry name" value="DNA ligase, ATP-dependent, N-terminal domain"/>
    <property type="match status" value="1"/>
</dbReference>
<protein>
    <recommendedName>
        <fullName evidence="15">DNA ligase</fullName>
        <ecNumber evidence="15">6.5.1.1</ecNumber>
    </recommendedName>
</protein>
<feature type="domain" description="BRCT" evidence="18">
    <location>
        <begin position="691"/>
        <end position="790"/>
    </location>
</feature>
<name>G0VE55_NAUCA</name>
<evidence type="ECO:0000256" key="7">
    <source>
        <dbReference type="ARBA" id="ARBA00022741"/>
    </source>
</evidence>
<organism evidence="19 20">
    <name type="scientific">Naumovozyma castellii</name>
    <name type="common">Yeast</name>
    <name type="synonym">Saccharomyces castellii</name>
    <dbReference type="NCBI Taxonomy" id="27288"/>
    <lineage>
        <taxon>Eukaryota</taxon>
        <taxon>Fungi</taxon>
        <taxon>Dikarya</taxon>
        <taxon>Ascomycota</taxon>
        <taxon>Saccharomycotina</taxon>
        <taxon>Saccharomycetes</taxon>
        <taxon>Saccharomycetales</taxon>
        <taxon>Saccharomycetaceae</taxon>
        <taxon>Naumovozyma</taxon>
    </lineage>
</organism>
<dbReference type="NCBIfam" id="TIGR00574">
    <property type="entry name" value="dnl1"/>
    <property type="match status" value="1"/>
</dbReference>
<dbReference type="GO" id="GO:0043007">
    <property type="term" value="P:maintenance of rDNA"/>
    <property type="evidence" value="ECO:0007669"/>
    <property type="project" value="EnsemblFungi"/>
</dbReference>
<dbReference type="GeneID" id="96903452"/>
<dbReference type="GO" id="GO:0006310">
    <property type="term" value="P:DNA recombination"/>
    <property type="evidence" value="ECO:0007669"/>
    <property type="project" value="UniProtKB-KW"/>
</dbReference>
<comment type="similarity">
    <text evidence="3 16">Belongs to the ATP-dependent DNA ligase family.</text>
</comment>
<dbReference type="PROSITE" id="PS50172">
    <property type="entry name" value="BRCT"/>
    <property type="match status" value="2"/>
</dbReference>
<dbReference type="HOGENOM" id="CLU_004844_1_1_1"/>
<accession>G0VE55</accession>
<dbReference type="InterPro" id="IPR012308">
    <property type="entry name" value="DNA_ligase_ATP-dep_N"/>
</dbReference>
<evidence type="ECO:0000256" key="16">
    <source>
        <dbReference type="RuleBase" id="RU004196"/>
    </source>
</evidence>
<feature type="domain" description="BRCT" evidence="18">
    <location>
        <begin position="853"/>
        <end position="949"/>
    </location>
</feature>
<keyword evidence="11 15" id="KW-0233">DNA recombination</keyword>
<dbReference type="Gene3D" id="3.30.470.30">
    <property type="entry name" value="DNA ligase/mRNA capping enzyme"/>
    <property type="match status" value="1"/>
</dbReference>
<dbReference type="InterPro" id="IPR044125">
    <property type="entry name" value="Adenylation_DNA_ligase_IV"/>
</dbReference>
<dbReference type="STRING" id="1064592.G0VE55"/>
<dbReference type="EC" id="6.5.1.1" evidence="15"/>
<dbReference type="CDD" id="cd07903">
    <property type="entry name" value="Adenylation_DNA_ligase_IV"/>
    <property type="match status" value="1"/>
</dbReference>
<evidence type="ECO:0000259" key="18">
    <source>
        <dbReference type="PROSITE" id="PS50172"/>
    </source>
</evidence>
<dbReference type="GO" id="GO:0046872">
    <property type="term" value="F:metal ion binding"/>
    <property type="evidence" value="ECO:0007669"/>
    <property type="project" value="UniProtKB-KW"/>
</dbReference>
<keyword evidence="8 15" id="KW-0227">DNA damage</keyword>
<keyword evidence="10" id="KW-0460">Magnesium</keyword>
<dbReference type="InterPro" id="IPR000977">
    <property type="entry name" value="DNA_ligase_ATP-dep"/>
</dbReference>
<dbReference type="SMART" id="SM00292">
    <property type="entry name" value="BRCT"/>
    <property type="match status" value="2"/>
</dbReference>
<dbReference type="Gene3D" id="3.40.50.10190">
    <property type="entry name" value="BRCT domain"/>
    <property type="match status" value="2"/>
</dbReference>
<evidence type="ECO:0000256" key="9">
    <source>
        <dbReference type="ARBA" id="ARBA00022840"/>
    </source>
</evidence>
<evidence type="ECO:0000256" key="3">
    <source>
        <dbReference type="ARBA" id="ARBA00007572"/>
    </source>
</evidence>
<dbReference type="EMBL" id="HE576755">
    <property type="protein sequence ID" value="CCC69846.1"/>
    <property type="molecule type" value="Genomic_DNA"/>
</dbReference>
<dbReference type="GO" id="GO:0005524">
    <property type="term" value="F:ATP binding"/>
    <property type="evidence" value="ECO:0007669"/>
    <property type="project" value="UniProtKB-KW"/>
</dbReference>
<dbReference type="PANTHER" id="PTHR45997">
    <property type="entry name" value="DNA LIGASE 4"/>
    <property type="match status" value="1"/>
</dbReference>
<dbReference type="GO" id="GO:0032807">
    <property type="term" value="C:DNA ligase IV complex"/>
    <property type="evidence" value="ECO:0007669"/>
    <property type="project" value="EnsemblFungi"/>
</dbReference>
<dbReference type="GO" id="GO:0003677">
    <property type="term" value="F:DNA binding"/>
    <property type="evidence" value="ECO:0007669"/>
    <property type="project" value="InterPro"/>
</dbReference>
<comment type="catalytic activity">
    <reaction evidence="14 15">
        <text>ATP + (deoxyribonucleotide)n-3'-hydroxyl + 5'-phospho-(deoxyribonucleotide)m = (deoxyribonucleotide)n+m + AMP + diphosphate.</text>
        <dbReference type="EC" id="6.5.1.1"/>
    </reaction>
</comment>
<reference key="2">
    <citation type="submission" date="2011-08" db="EMBL/GenBank/DDBJ databases">
        <title>Genome sequence of Naumovozyma castellii.</title>
        <authorList>
            <person name="Gordon J.L."/>
            <person name="Armisen D."/>
            <person name="Proux-Wera E."/>
            <person name="OhEigeartaigh S.S."/>
            <person name="Byrne K.P."/>
            <person name="Wolfe K.H."/>
        </authorList>
    </citation>
    <scope>NUCLEOTIDE SEQUENCE</scope>
    <source>
        <strain>Type strain:CBS 4309</strain>
    </source>
</reference>
<dbReference type="SUPFAM" id="SSF52113">
    <property type="entry name" value="BRCT domain"/>
    <property type="match status" value="2"/>
</dbReference>
<keyword evidence="13" id="KW-0539">Nucleus</keyword>
<evidence type="ECO:0000259" key="17">
    <source>
        <dbReference type="PROSITE" id="PS50160"/>
    </source>
</evidence>
<evidence type="ECO:0000256" key="14">
    <source>
        <dbReference type="ARBA" id="ARBA00034003"/>
    </source>
</evidence>
<evidence type="ECO:0000256" key="11">
    <source>
        <dbReference type="ARBA" id="ARBA00023172"/>
    </source>
</evidence>
<dbReference type="InterPro" id="IPR036599">
    <property type="entry name" value="DNA_ligase_N_sf"/>
</dbReference>
<dbReference type="Pfam" id="PF01068">
    <property type="entry name" value="DNA_ligase_A_M"/>
    <property type="match status" value="1"/>
</dbReference>
<dbReference type="SUPFAM" id="SSF50249">
    <property type="entry name" value="Nucleic acid-binding proteins"/>
    <property type="match status" value="1"/>
</dbReference>
<dbReference type="CDD" id="cd07968">
    <property type="entry name" value="OBF_DNA_ligase_IV"/>
    <property type="match status" value="1"/>
</dbReference>
<sequence length="950" mass="109914">MSQQIQLSQEPPPVMTPCNFSPSPAFQWLCDELFVKLEDIQSKRDPKNIGKPVTVRYYEVINHFIALWRKTVGNDIFPALILILPYRDRRLFNIRDYTLIKAICAYLKLPRNSFTEKRLLSWKARAGKGVKLSQFCVNEIKKRKSEPKDKIEITIDRLNECLDKLAEERNSKGRGFKKLADSPTFKFCLENMSFIELQFFFDILLKNRVIGGQEHKFLNAWHPDAQDYLSVVSDLRTVTTRLWDPEIRLQNNDLVINPGFAFAPQLAKKLSISYEKICMKLKNDFIIEEKMDGERIQLHYQDYGEKLKFFSRRGTDYTYLYGESIHDGFIGKHLKLNKDVKDCILDGEMITYDKTQNMILPFGLVKSSARSMLTKDGIMNEGYQPLFMVFDLIFMNGTSLANIPLNVRKEYLNGIFTPEPHIIELLSSYHRFNEDSIRKSLELAISMGSEGIVLKRYDSRYTVASRNDDWIKVKPEYLEQFGENMDLIVIGRDPGKKDSLMCGLAVVEEDEKADLNENNDDNVIILDDDEDAPVEQERTIHKFVSFCVIANGLSQEEFKQIDRKTRGLWNRSDEIPPPDTLLQFGTRLPIEWIDPKKSVVIEVKARSIDAAESNGRKFATGCTLYGGYCRGIREDKDWQTCYTLSEFLRTKNVKSRRNGSDQVIHGVKRQKKNRRKYILDQSLEEEGGLLKNTAFFRNLYFYVISDVFDDVLGTRIEKERMYKYIQEGGGTLIHNIISKQFGTRNLRIISGKLTNECSALIERGYDVINPQWIVDCVQSKSLLKLEPKYCFNVSTELKKLTEKRVDTFGDSYEVPITEEQLSTLLETELNLVRVQGLVTPYADEELIKIPLFLFQDRIMLFPNTESKTISFLQEKIKLYGGKLTTDIGKCNLIILPNGNQQLLQRTRDLLTKNIMNSGEVPTIPYIVNPLWIERSIEENSQVPEEDYPVI</sequence>
<dbReference type="eggNOG" id="KOG0966">
    <property type="taxonomic scope" value="Eukaryota"/>
</dbReference>
<dbReference type="InterPro" id="IPR029710">
    <property type="entry name" value="LIG4"/>
</dbReference>
<dbReference type="AlphaFoldDB" id="G0VE55"/>
<dbReference type="InterPro" id="IPR001357">
    <property type="entry name" value="BRCT_dom"/>
</dbReference>
<dbReference type="InParanoid" id="G0VE55"/>
<reference evidence="19 20" key="1">
    <citation type="journal article" date="2011" name="Proc. Natl. Acad. Sci. U.S.A.">
        <title>Evolutionary erosion of yeast sex chromosomes by mating-type switching accidents.</title>
        <authorList>
            <person name="Gordon J.L."/>
            <person name="Armisen D."/>
            <person name="Proux-Wera E."/>
            <person name="Oheigeartaigh S.S."/>
            <person name="Byrne K.P."/>
            <person name="Wolfe K.H."/>
        </authorList>
    </citation>
    <scope>NUCLEOTIDE SEQUENCE [LARGE SCALE GENOMIC DNA]</scope>
    <source>
        <strain evidence="20">ATCC 76901 / BCRC 22586 / CBS 4309 / NBRC 1992 / NRRL Y-12630</strain>
    </source>
</reference>
<keyword evidence="20" id="KW-1185">Reference proteome</keyword>
<dbReference type="GO" id="GO:0097680">
    <property type="term" value="P:double-strand break repair via classical nonhomologous end joining"/>
    <property type="evidence" value="ECO:0007669"/>
    <property type="project" value="EnsemblFungi"/>
</dbReference>
<dbReference type="InterPro" id="IPR036420">
    <property type="entry name" value="BRCT_dom_sf"/>
</dbReference>
<gene>
    <name evidence="19" type="primary">NCAS0D02650</name>
    <name evidence="19" type="ordered locus">NCAS_0D02650</name>
</gene>
<evidence type="ECO:0000256" key="12">
    <source>
        <dbReference type="ARBA" id="ARBA00023204"/>
    </source>
</evidence>
<evidence type="ECO:0000313" key="20">
    <source>
        <dbReference type="Proteomes" id="UP000001640"/>
    </source>
</evidence>
<evidence type="ECO:0000256" key="13">
    <source>
        <dbReference type="ARBA" id="ARBA00023242"/>
    </source>
</evidence>
<dbReference type="PROSITE" id="PS00333">
    <property type="entry name" value="DNA_LIGASE_A2"/>
    <property type="match status" value="1"/>
</dbReference>
<evidence type="ECO:0000256" key="6">
    <source>
        <dbReference type="ARBA" id="ARBA00022737"/>
    </source>
</evidence>
<dbReference type="OMA" id="EGIMIKH"/>
<dbReference type="GO" id="GO:0071897">
    <property type="term" value="P:DNA biosynthetic process"/>
    <property type="evidence" value="ECO:0007669"/>
    <property type="project" value="InterPro"/>
</dbReference>
<evidence type="ECO:0000256" key="8">
    <source>
        <dbReference type="ARBA" id="ARBA00022763"/>
    </source>
</evidence>
<keyword evidence="4 15" id="KW-0436">Ligase</keyword>
<dbReference type="KEGG" id="ncs:NCAS_0D02650"/>
<keyword evidence="6" id="KW-0677">Repeat</keyword>
<evidence type="ECO:0000313" key="19">
    <source>
        <dbReference type="EMBL" id="CCC69846.1"/>
    </source>
</evidence>
<feature type="domain" description="ATP-dependent DNA ligase family profile" evidence="17">
    <location>
        <begin position="378"/>
        <end position="510"/>
    </location>
</feature>
<dbReference type="InterPro" id="IPR012310">
    <property type="entry name" value="DNA_ligase_ATP-dep_cent"/>
</dbReference>
<dbReference type="GO" id="GO:0006297">
    <property type="term" value="P:nucleotide-excision repair, DNA gap filling"/>
    <property type="evidence" value="ECO:0007669"/>
    <property type="project" value="TreeGrafter"/>
</dbReference>
<dbReference type="SUPFAM" id="SSF56091">
    <property type="entry name" value="DNA ligase/mRNA capping enzyme, catalytic domain"/>
    <property type="match status" value="1"/>
</dbReference>
<keyword evidence="12 15" id="KW-0234">DNA repair</keyword>
<dbReference type="OrthoDB" id="151490at2759"/>
<dbReference type="RefSeq" id="XP_003676207.1">
    <property type="nucleotide sequence ID" value="XM_003676159.1"/>
</dbReference>
<comment type="cofactor">
    <cofactor evidence="1">
        <name>Mg(2+)</name>
        <dbReference type="ChEBI" id="CHEBI:18420"/>
    </cofactor>
</comment>
<dbReference type="Pfam" id="PF16589">
    <property type="entry name" value="BRCT_2"/>
    <property type="match status" value="1"/>
</dbReference>
<evidence type="ECO:0000256" key="15">
    <source>
        <dbReference type="RuleBase" id="RU000617"/>
    </source>
</evidence>
<evidence type="ECO:0000256" key="10">
    <source>
        <dbReference type="ARBA" id="ARBA00022842"/>
    </source>
</evidence>
<proteinExistence type="inferred from homology"/>
<dbReference type="Pfam" id="PF04675">
    <property type="entry name" value="DNA_ligase_A_N"/>
    <property type="match status" value="1"/>
</dbReference>
<dbReference type="InterPro" id="IPR016059">
    <property type="entry name" value="DNA_ligase_ATP-dep_CS"/>
</dbReference>